<dbReference type="GO" id="GO:0016887">
    <property type="term" value="F:ATP hydrolysis activity"/>
    <property type="evidence" value="ECO:0007669"/>
    <property type="project" value="InterPro"/>
</dbReference>
<proteinExistence type="inferred from homology"/>
<dbReference type="InterPro" id="IPR027417">
    <property type="entry name" value="P-loop_NTPase"/>
</dbReference>
<dbReference type="NCBIfam" id="TIGR01420">
    <property type="entry name" value="pilT_fam"/>
    <property type="match status" value="1"/>
</dbReference>
<name>A0A1F4RIA5_UNCSA</name>
<dbReference type="PANTHER" id="PTHR30486">
    <property type="entry name" value="TWITCHING MOTILITY PROTEIN PILT"/>
    <property type="match status" value="1"/>
</dbReference>
<evidence type="ECO:0000256" key="1">
    <source>
        <dbReference type="ARBA" id="ARBA00006611"/>
    </source>
</evidence>
<dbReference type="GO" id="GO:0005524">
    <property type="term" value="F:ATP binding"/>
    <property type="evidence" value="ECO:0007669"/>
    <property type="project" value="InterPro"/>
</dbReference>
<comment type="similarity">
    <text evidence="1">Belongs to the GSP E family.</text>
</comment>
<accession>A0A1F4RIA5</accession>
<dbReference type="Proteomes" id="UP000176938">
    <property type="component" value="Unassembled WGS sequence"/>
</dbReference>
<dbReference type="Gene3D" id="3.30.450.90">
    <property type="match status" value="1"/>
</dbReference>
<dbReference type="AlphaFoldDB" id="A0A1F4RIA5"/>
<evidence type="ECO:0000313" key="3">
    <source>
        <dbReference type="EMBL" id="OGC07223.1"/>
    </source>
</evidence>
<dbReference type="SUPFAM" id="SSF52540">
    <property type="entry name" value="P-loop containing nucleoside triphosphate hydrolases"/>
    <property type="match status" value="1"/>
</dbReference>
<reference evidence="3 4" key="1">
    <citation type="journal article" date="2016" name="Nat. Commun.">
        <title>Thousands of microbial genomes shed light on interconnected biogeochemical processes in an aquifer system.</title>
        <authorList>
            <person name="Anantharaman K."/>
            <person name="Brown C.T."/>
            <person name="Hug L.A."/>
            <person name="Sharon I."/>
            <person name="Castelle C.J."/>
            <person name="Probst A.J."/>
            <person name="Thomas B.C."/>
            <person name="Singh A."/>
            <person name="Wilkins M.J."/>
            <person name="Karaoz U."/>
            <person name="Brodie E.L."/>
            <person name="Williams K.H."/>
            <person name="Hubbard S.S."/>
            <person name="Banfield J.F."/>
        </authorList>
    </citation>
    <scope>NUCLEOTIDE SEQUENCE [LARGE SCALE GENOMIC DNA]</scope>
</reference>
<protein>
    <submittedName>
        <fullName evidence="3">Type IV pili twitching motility protein PilT</fullName>
    </submittedName>
</protein>
<feature type="domain" description="Bacterial type II secretion system protein E" evidence="2">
    <location>
        <begin position="115"/>
        <end position="273"/>
    </location>
</feature>
<dbReference type="InterPro" id="IPR006321">
    <property type="entry name" value="PilT/PilU"/>
</dbReference>
<dbReference type="InterPro" id="IPR050921">
    <property type="entry name" value="T4SS_GSP_E_ATPase"/>
</dbReference>
<dbReference type="EMBL" id="METP01000007">
    <property type="protein sequence ID" value="OGC07223.1"/>
    <property type="molecule type" value="Genomic_DNA"/>
</dbReference>
<dbReference type="Gene3D" id="3.40.50.300">
    <property type="entry name" value="P-loop containing nucleotide triphosphate hydrolases"/>
    <property type="match status" value="1"/>
</dbReference>
<gene>
    <name evidence="3" type="ORF">A3H38_03340</name>
</gene>
<evidence type="ECO:0000313" key="4">
    <source>
        <dbReference type="Proteomes" id="UP000176938"/>
    </source>
</evidence>
<organism evidence="3 4">
    <name type="scientific">candidate division WOR-1 bacterium RIFCSPLOWO2_02_FULL_46_20</name>
    <dbReference type="NCBI Taxonomy" id="1802567"/>
    <lineage>
        <taxon>Bacteria</taxon>
        <taxon>Bacillati</taxon>
        <taxon>Saganbacteria</taxon>
    </lineage>
</organism>
<sequence length="350" mass="38686">MAAEIKELLKEMVEAKASDLILEANAPMALRIGGQLRFMKQVYNAAEIGVLLTSILNPTQKIRLENEKQLDCSYELVSGERFRVNLHFQKGSLAAAIRAVPKVVPSRQELRLPEVIEELVKLQNGLIIVTGPTGSGKTTTQACMVDMINQQRAAHILTIEDPIEYIIENKKSLIEQREVGTDAIDFPGALRAALRENPNVILIGEMRDLETISTAITAAETGHLVISTLHTSGVVNAVDRIIDVFPAHQQNQVRSQLSLTLRAILAQELIPRKDKKGVIAAVEVLIGVPAIRNVIRKAQTHEIPTLIEVGKKYGMQTMSEAMLQLLRKGLIELDEALSRVPDPDAFRKRI</sequence>
<dbReference type="InterPro" id="IPR001482">
    <property type="entry name" value="T2SS/T4SS_dom"/>
</dbReference>
<dbReference type="Pfam" id="PF00437">
    <property type="entry name" value="T2SSE"/>
    <property type="match status" value="1"/>
</dbReference>
<dbReference type="CDD" id="cd01131">
    <property type="entry name" value="PilT"/>
    <property type="match status" value="1"/>
</dbReference>
<comment type="caution">
    <text evidence="3">The sequence shown here is derived from an EMBL/GenBank/DDBJ whole genome shotgun (WGS) entry which is preliminary data.</text>
</comment>
<evidence type="ECO:0000259" key="2">
    <source>
        <dbReference type="Pfam" id="PF00437"/>
    </source>
</evidence>